<dbReference type="Pfam" id="PF05653">
    <property type="entry name" value="Mg_trans_NIPA"/>
    <property type="match status" value="1"/>
</dbReference>
<dbReference type="PANTHER" id="PTHR12570">
    <property type="match status" value="1"/>
</dbReference>
<name>A0A4V1IPS1_9FUNG</name>
<dbReference type="PANTHER" id="PTHR12570:SF92">
    <property type="entry name" value="SPICHTHYIN, ISOFORM B"/>
    <property type="match status" value="1"/>
</dbReference>
<reference evidence="7" key="1">
    <citation type="journal article" date="2018" name="Nat. Microbiol.">
        <title>Leveraging single-cell genomics to expand the fungal tree of life.</title>
        <authorList>
            <person name="Ahrendt S.R."/>
            <person name="Quandt C.A."/>
            <person name="Ciobanu D."/>
            <person name="Clum A."/>
            <person name="Salamov A."/>
            <person name="Andreopoulos B."/>
            <person name="Cheng J.F."/>
            <person name="Woyke T."/>
            <person name="Pelin A."/>
            <person name="Henrissat B."/>
            <person name="Reynolds N.K."/>
            <person name="Benny G.L."/>
            <person name="Smith M.E."/>
            <person name="James T.Y."/>
            <person name="Grigoriev I.V."/>
        </authorList>
    </citation>
    <scope>NUCLEOTIDE SEQUENCE [LARGE SCALE GENOMIC DNA]</scope>
</reference>
<feature type="transmembrane region" description="Helical" evidence="5">
    <location>
        <begin position="224"/>
        <end position="243"/>
    </location>
</feature>
<dbReference type="InterPro" id="IPR008521">
    <property type="entry name" value="Mg_trans_NIPA"/>
</dbReference>
<dbReference type="GO" id="GO:0015095">
    <property type="term" value="F:magnesium ion transmembrane transporter activity"/>
    <property type="evidence" value="ECO:0007669"/>
    <property type="project" value="InterPro"/>
</dbReference>
<feature type="transmembrane region" description="Helical" evidence="5">
    <location>
        <begin position="184"/>
        <end position="212"/>
    </location>
</feature>
<feature type="transmembrane region" description="Helical" evidence="5">
    <location>
        <begin position="80"/>
        <end position="107"/>
    </location>
</feature>
<dbReference type="Proteomes" id="UP000269721">
    <property type="component" value="Unassembled WGS sequence"/>
</dbReference>
<protein>
    <submittedName>
        <fullName evidence="6">Magnesium transporter</fullName>
    </submittedName>
</protein>
<evidence type="ECO:0000256" key="1">
    <source>
        <dbReference type="ARBA" id="ARBA00004141"/>
    </source>
</evidence>
<dbReference type="GO" id="GO:0016020">
    <property type="term" value="C:membrane"/>
    <property type="evidence" value="ECO:0007669"/>
    <property type="project" value="UniProtKB-SubCell"/>
</dbReference>
<evidence type="ECO:0000256" key="3">
    <source>
        <dbReference type="ARBA" id="ARBA00022989"/>
    </source>
</evidence>
<dbReference type="EMBL" id="ML000571">
    <property type="protein sequence ID" value="RKO84037.1"/>
    <property type="molecule type" value="Genomic_DNA"/>
</dbReference>
<feature type="transmembrane region" description="Helical" evidence="5">
    <location>
        <begin position="57"/>
        <end position="74"/>
    </location>
</feature>
<comment type="subcellular location">
    <subcellularLocation>
        <location evidence="1">Membrane</location>
        <topology evidence="1">Multi-pass membrane protein</topology>
    </subcellularLocation>
</comment>
<dbReference type="InterPro" id="IPR037185">
    <property type="entry name" value="EmrE-like"/>
</dbReference>
<proteinExistence type="predicted"/>
<evidence type="ECO:0000256" key="4">
    <source>
        <dbReference type="ARBA" id="ARBA00023136"/>
    </source>
</evidence>
<feature type="non-terminal residue" evidence="6">
    <location>
        <position position="304"/>
    </location>
</feature>
<keyword evidence="7" id="KW-1185">Reference proteome</keyword>
<feature type="transmembrane region" description="Helical" evidence="5">
    <location>
        <begin position="119"/>
        <end position="136"/>
    </location>
</feature>
<gene>
    <name evidence="6" type="ORF">BDK51DRAFT_21754</name>
</gene>
<sequence length="304" mass="32825">MSNSTTTDTTTVPAWHSTVGVSLALASGTFIGASFILKKKGLLDMNAKGHQAGKGYAYLKSGMWWSGMILMTLGELSNFGAYAFVPAILVTPLGALSVVISAILSSIFLKERLNFPGKVGCAQCLIGATIIVIHAPTSNSVDTIPEFVDYVLAPGFLAYTFMVLCVTLYLIYYIAPRYGDKHPVVYISICSLVGSFLVLSTQGFGSCLVYSISHWTTDNQFYQWPIYPLFGFIILTITMQINFLNKALNLFSTAIVTPVYYVFFTTATLVSSAVLFQGFELSSATNAISILCGFFVIVGGVALL</sequence>
<evidence type="ECO:0000313" key="7">
    <source>
        <dbReference type="Proteomes" id="UP000269721"/>
    </source>
</evidence>
<feature type="transmembrane region" description="Helical" evidence="5">
    <location>
        <begin position="255"/>
        <end position="278"/>
    </location>
</feature>
<evidence type="ECO:0000256" key="5">
    <source>
        <dbReference type="SAM" id="Phobius"/>
    </source>
</evidence>
<feature type="transmembrane region" description="Helical" evidence="5">
    <location>
        <begin position="284"/>
        <end position="303"/>
    </location>
</feature>
<dbReference type="SUPFAM" id="SSF103481">
    <property type="entry name" value="Multidrug resistance efflux transporter EmrE"/>
    <property type="match status" value="1"/>
</dbReference>
<accession>A0A4V1IPS1</accession>
<keyword evidence="2 5" id="KW-0812">Transmembrane</keyword>
<feature type="transmembrane region" description="Helical" evidence="5">
    <location>
        <begin position="156"/>
        <end position="175"/>
    </location>
</feature>
<evidence type="ECO:0000256" key="2">
    <source>
        <dbReference type="ARBA" id="ARBA00022692"/>
    </source>
</evidence>
<keyword evidence="3 5" id="KW-1133">Transmembrane helix</keyword>
<dbReference type="AlphaFoldDB" id="A0A4V1IPS1"/>
<feature type="transmembrane region" description="Helical" evidence="5">
    <location>
        <begin position="14"/>
        <end position="37"/>
    </location>
</feature>
<evidence type="ECO:0000313" key="6">
    <source>
        <dbReference type="EMBL" id="RKO84037.1"/>
    </source>
</evidence>
<dbReference type="OrthoDB" id="6428174at2759"/>
<organism evidence="6 7">
    <name type="scientific">Blyttiomyces helicus</name>
    <dbReference type="NCBI Taxonomy" id="388810"/>
    <lineage>
        <taxon>Eukaryota</taxon>
        <taxon>Fungi</taxon>
        <taxon>Fungi incertae sedis</taxon>
        <taxon>Chytridiomycota</taxon>
        <taxon>Chytridiomycota incertae sedis</taxon>
        <taxon>Chytridiomycetes</taxon>
        <taxon>Chytridiomycetes incertae sedis</taxon>
        <taxon>Blyttiomyces</taxon>
    </lineage>
</organism>
<keyword evidence="4 5" id="KW-0472">Membrane</keyword>